<accession>A0ACC2VJY1</accession>
<protein>
    <submittedName>
        <fullName evidence="1">Uncharacterized protein</fullName>
    </submittedName>
</protein>
<organism evidence="1 2">
    <name type="scientific">Naganishia cerealis</name>
    <dbReference type="NCBI Taxonomy" id="610337"/>
    <lineage>
        <taxon>Eukaryota</taxon>
        <taxon>Fungi</taxon>
        <taxon>Dikarya</taxon>
        <taxon>Basidiomycota</taxon>
        <taxon>Agaricomycotina</taxon>
        <taxon>Tremellomycetes</taxon>
        <taxon>Filobasidiales</taxon>
        <taxon>Filobasidiaceae</taxon>
        <taxon>Naganishia</taxon>
    </lineage>
</organism>
<evidence type="ECO:0000313" key="2">
    <source>
        <dbReference type="Proteomes" id="UP001241377"/>
    </source>
</evidence>
<reference evidence="1" key="1">
    <citation type="submission" date="2023-04" db="EMBL/GenBank/DDBJ databases">
        <title>Draft Genome sequencing of Naganishia species isolated from polar environments using Oxford Nanopore Technology.</title>
        <authorList>
            <person name="Leo P."/>
            <person name="Venkateswaran K."/>
        </authorList>
    </citation>
    <scope>NUCLEOTIDE SEQUENCE</scope>
    <source>
        <strain evidence="1">MNA-CCFEE 5261</strain>
    </source>
</reference>
<comment type="caution">
    <text evidence="1">The sequence shown here is derived from an EMBL/GenBank/DDBJ whole genome shotgun (WGS) entry which is preliminary data.</text>
</comment>
<dbReference type="Proteomes" id="UP001241377">
    <property type="component" value="Unassembled WGS sequence"/>
</dbReference>
<keyword evidence="2" id="KW-1185">Reference proteome</keyword>
<gene>
    <name evidence="1" type="ORF">QFC19_006069</name>
</gene>
<name>A0ACC2VJY1_9TREE</name>
<evidence type="ECO:0000313" key="1">
    <source>
        <dbReference type="EMBL" id="KAJ9099454.1"/>
    </source>
</evidence>
<sequence length="594" mass="65715">MTFVSFLHDNFVPHIPKPSTSNDATDSGVVQLVPSGQEQLQGDKEKDTGSVYSGITSSTADSGNALHRSLRGRHVQLLGIGATIGLALFVAIGKALAKGGPLNLFLAFVVWSIPILCITMSTAEMVTYLPITSPFVRLAGRCCDEALEITTAWNFWFLCCAQIPFEVVTVNSIIHFWRDDYSAAIPLAIQMALYFLINVFGVAIYGETEFWLSLGKVILATGLIIFTFVTMVGGNPQHDAFGFRYWKNPGPMNEWIATGDLGRFEGFLACLIQACFTFAGPEYIATVASETINPRKTLPSAFKQVFIRLSIFFIGGSLCVGVLIPYNDPQLVSTMGGSAPGAGGSPYVIAMSNLKIKVLPHIMNGLLVTAAFSAGNSYTYCSSRTLYGVALDGYAPKILTATTKTGIPMYCVIISLLWALLSFLQLGELSKVVLDWIINIITSCQLMNFTILCVVYVSFYRALQAQGIDRDTLPFKTWYQPWLGIFGGVSAFVMIFVSSYPVFLPGAWDIKSFLFSYLFIFINIAIFVSWKLIRRTKWRDPKLVDLVTGLKEVELHEQQFYNQLAETRLVDSNGNVKLKWHEKFFTIIFGSEIR</sequence>
<proteinExistence type="predicted"/>
<dbReference type="EMBL" id="JASBWR010000070">
    <property type="protein sequence ID" value="KAJ9099454.1"/>
    <property type="molecule type" value="Genomic_DNA"/>
</dbReference>